<keyword evidence="3" id="KW-1185">Reference proteome</keyword>
<keyword evidence="1" id="KW-0812">Transmembrane</keyword>
<protein>
    <submittedName>
        <fullName evidence="2">Uncharacterized protein</fullName>
    </submittedName>
</protein>
<evidence type="ECO:0000313" key="3">
    <source>
        <dbReference type="Proteomes" id="UP000016536"/>
    </source>
</evidence>
<evidence type="ECO:0000256" key="1">
    <source>
        <dbReference type="SAM" id="Phobius"/>
    </source>
</evidence>
<accession>U1QQM7</accession>
<name>U1QQM7_9ACTO</name>
<dbReference type="AlphaFoldDB" id="U1QQM7"/>
<sequence>MEKHRELFPRDVPQRAPLRLKWYQRIISCLRSHVYECDFLFSYLTLPNGWGHALFALTFMWVLVIVAQ</sequence>
<feature type="transmembrane region" description="Helical" evidence="1">
    <location>
        <begin position="49"/>
        <end position="67"/>
    </location>
</feature>
<comment type="caution">
    <text evidence="2">The sequence shown here is derived from an EMBL/GenBank/DDBJ whole genome shotgun (WGS) entry which is preliminary data.</text>
</comment>
<dbReference type="EMBL" id="AWSE01000076">
    <property type="protein sequence ID" value="ERH23964.1"/>
    <property type="molecule type" value="Genomic_DNA"/>
</dbReference>
<reference evidence="2 3" key="1">
    <citation type="submission" date="2013-08" db="EMBL/GenBank/DDBJ databases">
        <authorList>
            <person name="Weinstock G."/>
            <person name="Sodergren E."/>
            <person name="Wylie T."/>
            <person name="Fulton L."/>
            <person name="Fulton R."/>
            <person name="Fronick C."/>
            <person name="O'Laughlin M."/>
            <person name="Godfrey J."/>
            <person name="Miner T."/>
            <person name="Herter B."/>
            <person name="Appelbaum E."/>
            <person name="Cordes M."/>
            <person name="Lek S."/>
            <person name="Wollam A."/>
            <person name="Pepin K.H."/>
            <person name="Palsikar V.B."/>
            <person name="Mitreva M."/>
            <person name="Wilson R.K."/>
        </authorList>
    </citation>
    <scope>NUCLEOTIDE SEQUENCE [LARGE SCALE GENOMIC DNA]</scope>
    <source>
        <strain evidence="2 3">F0542</strain>
    </source>
</reference>
<dbReference type="HOGENOM" id="CLU_2784589_0_0_11"/>
<keyword evidence="1" id="KW-1133">Transmembrane helix</keyword>
<organism evidence="2 3">
    <name type="scientific">Actinomyces johnsonii F0542</name>
    <dbReference type="NCBI Taxonomy" id="1321818"/>
    <lineage>
        <taxon>Bacteria</taxon>
        <taxon>Bacillati</taxon>
        <taxon>Actinomycetota</taxon>
        <taxon>Actinomycetes</taxon>
        <taxon>Actinomycetales</taxon>
        <taxon>Actinomycetaceae</taxon>
        <taxon>Actinomyces</taxon>
    </lineage>
</organism>
<proteinExistence type="predicted"/>
<evidence type="ECO:0000313" key="2">
    <source>
        <dbReference type="EMBL" id="ERH23964.1"/>
    </source>
</evidence>
<keyword evidence="1" id="KW-0472">Membrane</keyword>
<dbReference type="Proteomes" id="UP000016536">
    <property type="component" value="Unassembled WGS sequence"/>
</dbReference>
<gene>
    <name evidence="2" type="ORF">HMPREF1979_01575</name>
</gene>